<dbReference type="Proteomes" id="UP000656077">
    <property type="component" value="Unassembled WGS sequence"/>
</dbReference>
<name>A0A964W2S7_9CLOT</name>
<reference evidence="1" key="1">
    <citation type="submission" date="2019-12" db="EMBL/GenBank/DDBJ databases">
        <title>Microbes associate with the intestines of laboratory mice.</title>
        <authorList>
            <person name="Navarre W."/>
            <person name="Wong E."/>
        </authorList>
    </citation>
    <scope>NUCLEOTIDE SEQUENCE</scope>
    <source>
        <strain evidence="1">NM79_F5</strain>
    </source>
</reference>
<comment type="caution">
    <text evidence="1">The sequence shown here is derived from an EMBL/GenBank/DDBJ whole genome shotgun (WGS) entry which is preliminary data.</text>
</comment>
<gene>
    <name evidence="1" type="ORF">GKZ28_11940</name>
</gene>
<accession>A0A964W2S7</accession>
<evidence type="ECO:0000313" key="2">
    <source>
        <dbReference type="Proteomes" id="UP000656077"/>
    </source>
</evidence>
<dbReference type="AlphaFoldDB" id="A0A964W2S7"/>
<proteinExistence type="predicted"/>
<organism evidence="1 2">
    <name type="scientific">Clostridium chromiireducens</name>
    <dbReference type="NCBI Taxonomy" id="225345"/>
    <lineage>
        <taxon>Bacteria</taxon>
        <taxon>Bacillati</taxon>
        <taxon>Bacillota</taxon>
        <taxon>Clostridia</taxon>
        <taxon>Eubacteriales</taxon>
        <taxon>Clostridiaceae</taxon>
        <taxon>Clostridium</taxon>
    </lineage>
</organism>
<sequence>MAKISENNFKGLNTEFGLQTCFFCDTTINNGGNWVGNTDIAVCVHCSNKLLDLLIDVLEDSNNNFEKLSIPEKAHYINEQVIERLKHKQTIKDRNNSK</sequence>
<dbReference type="EMBL" id="WSRQ01000016">
    <property type="protein sequence ID" value="MVX64402.1"/>
    <property type="molecule type" value="Genomic_DNA"/>
</dbReference>
<dbReference type="RefSeq" id="WP_160359354.1">
    <property type="nucleotide sequence ID" value="NZ_WSRQ01000016.1"/>
</dbReference>
<protein>
    <submittedName>
        <fullName evidence="1">Uncharacterized protein</fullName>
    </submittedName>
</protein>
<evidence type="ECO:0000313" key="1">
    <source>
        <dbReference type="EMBL" id="MVX64402.1"/>
    </source>
</evidence>